<reference evidence="3" key="1">
    <citation type="journal article" date="2017" name="Acta Aliment.">
        <title>Plant polysaccharide degrading enzyme system of Thermpbifida cellulosilytica TB100 revealed by de novo genome project data.</title>
        <authorList>
            <person name="Toth A."/>
            <person name="Baka E."/>
            <person name="Luzics S."/>
            <person name="Bata-Vidacs I."/>
            <person name="Nagy I."/>
            <person name="Balint B."/>
            <person name="Herceg R."/>
            <person name="Olasz F."/>
            <person name="Wilk T."/>
            <person name="Nagy T."/>
            <person name="Kriszt B."/>
            <person name="Nagy I."/>
            <person name="Kukolya J."/>
        </authorList>
    </citation>
    <scope>NUCLEOTIDE SEQUENCE [LARGE SCALE GENOMIC DNA]</scope>
    <source>
        <strain evidence="3">TB100</strain>
    </source>
</reference>
<keyword evidence="3" id="KW-1185">Reference proteome</keyword>
<dbReference type="EMBL" id="LGEM01000011">
    <property type="protein sequence ID" value="KUP98375.1"/>
    <property type="molecule type" value="Genomic_DNA"/>
</dbReference>
<name>A0A147KM15_THECS</name>
<evidence type="ECO:0000313" key="3">
    <source>
        <dbReference type="Proteomes" id="UP000074382"/>
    </source>
</evidence>
<feature type="compositionally biased region" description="Low complexity" evidence="1">
    <location>
        <begin position="555"/>
        <end position="582"/>
    </location>
</feature>
<sequence length="2157" mass="234457">MVSRIPEDGQEPDAFPFHVCSSECDCDQAFQRALGSAAAAAEGVGLDPGSLRPVRLDVRQFRDLLACLPSPVESTGLQRLWYPGPRVRMEEAKTVHQNLYRRVSEEERRQYLLLRTYPVASLTLTPQALELDADACVALLSEECAREVVASRSMLLSFLELAARLPDPARLLALETAALHCRPAPPLAVGLLLADPESPPDVVEQAAAVWQAMRRHRPDLPERPLSLPRLTEIAAEVARHLGTETTDPPRSAETSAEEPAVSPVPLSVPAPENPVSPLSSDLDTLAADLDRLSDAFGAAAEAARRVHDAVAEQRRPDSADLDRLTSLAADLDRIGAAVCALTGRSTLPGSLAELTAEFEAARAHAERAGLLSRFATLSGPDEIEPVLAEIRAAAESADETAVEWLGLFAELVDRQRQNPFDASLIDLSIRLREQVPQEWETAVMAAMTGKLALGEAAAVAPPAAAPVTEPEEPAAADPAEPAAGPEDAVEDTAAVPTADPLEEELAELDAVLAAESAAPPSSDAPAGESVEEPAEEADLPPSEPPAAPGADTGSEPDAPAPESAPEAESESSGSVPEAAAPADPEPEQPAPDPAPEDEPDADAPEDEPAVAGPPASAFDGDLSVELPVPAPDFAPAAVDPAHRAPALVRHEQQALHQGRFALAGWLNRAAGLPGNIAEIRYAAACAEQLRDTTGPMVEAFRVRAEALADDLPDAPADRLLAWAAAIRAVLVAPIPEAFQLIEQTAAVTSGRPALQTIGDAFRTAAQSGVYLDLSRTGELLRDADLAQQEHDNAVSRAAELRENARSRTINYQAASALWRQMVSPGGALWDLLDIPAGNNVARLGECRRLVSELLAPDAIDDLIDRLYRESRKGVPHKKRHQTIIAGARTALRKYIEDVRDTANEWITAVDHMRALSDSRGHGPAGRGLSDLRQVMVEQYERAAAELDVLVDGDNPLLGAAARGARHLLDDVHALLRGRVPQASGLAPALVLNRDVLLVPRIRVSPSGEVADVPTLEELAEVLRDDLDPAEVCRRRIERGDLVGAELVAALVRTGDPALADRLVEQVSARVDEEWARLRERCEEFQTDAAIRWRNGALSEEEFARLRGGVESLLAGSERRDFDVMAAELDALRAEADRLCEERIAGRREEVRRAAETSDQVARYADRLRRYLDHGQVTSADETLAQLRANRGFDMRPDEEVDHFSQFYPDFPKRLERTQRRVRRREQPLQAVFDELLRHLNRRPGDEPLPVAELPELFTDLLRAPSSNRERDTAAEALRQWRTVAQGAKSSGNLKSAVEKILRLLGMEGTVPVNPLAAQPQYRERLLPVTLTGVKLTGKPLLPAFGSKMLRPGPQGSEVLLHLVWKRPEPREVFQWLSEVPHDRTVLVLYFGLLTYEQRQELAALSRHSPSPVVAVVDDAVVCYLAALAKPEWSTTVRLVAPFTATRPFQAERMIPEEMFYGREDALNAVMAPSGAHFVYGGRQLGKSVLLAEAGRRLRAQIDRPVVVQLDIYEIGRSELQAAAFWTRLGGALPEHGIVPESAPVPATRQEVCDAIRRWSRAHPDRRLMLFFDEADEFLNLDAREHQFANVVALRELMNATDNRVKAVFAGLHKIARFRSYPNQPFANLGEPLGIGPLAFQDAFDLLTRPLRTLGFHLPEDLAVNVIAQANNAPAIVQYFGDLLLKRLRRSATVELPYEVTVEDVQAVRDDTDLDKAFRDRFEWTLDLDRRYKVIAYTVALQTMDARDAAVDEKDLLAECRDWWPTAFNDCTPDEFGALLEECVDLGVLAEDDGEFRLRTPHILNLLGGRAKVERELQEAEATYQLPDDSFDPAYYRSYYAGGPELSPLTAAQVARLGKPDGRLRLVVGSEALQLPRVPQVLADEVAKTQGRCHHVRPGGPDLAEAVQLAGGRDVVLVELVEPVEEALAQVAAAEAALRADADGGLNIVLLARPVHASLISGALGHPVSEAQAEALSRVDVVELRRFGRSGVGQWRLLDDFEPIAKETFHEPLFRVTGGWPSLVNEVVREVVGGERRTPKEALAQVEARLLGDPDAFVASTGVTAHPAVLAAWAQIVEHADGAEEEDALALLLRMLEEDSPGLFDAPDHGAVDASGLVAVLRGLGALVPLEKKRLAPEPVLLAAYRASRFAAAGRAGR</sequence>
<proteinExistence type="predicted"/>
<evidence type="ECO:0000313" key="2">
    <source>
        <dbReference type="EMBL" id="KUP98375.1"/>
    </source>
</evidence>
<feature type="compositionally biased region" description="Acidic residues" evidence="1">
    <location>
        <begin position="594"/>
        <end position="608"/>
    </location>
</feature>
<comment type="caution">
    <text evidence="2">The sequence shown here is derived from an EMBL/GenBank/DDBJ whole genome shotgun (WGS) entry which is preliminary data.</text>
</comment>
<organism evidence="2 3">
    <name type="scientific">Thermobifida cellulosilytica TB100</name>
    <dbReference type="NCBI Taxonomy" id="665004"/>
    <lineage>
        <taxon>Bacteria</taxon>
        <taxon>Bacillati</taxon>
        <taxon>Actinomycetota</taxon>
        <taxon>Actinomycetes</taxon>
        <taxon>Streptosporangiales</taxon>
        <taxon>Nocardiopsidaceae</taxon>
        <taxon>Thermobifida</taxon>
    </lineage>
</organism>
<dbReference type="Gene3D" id="3.40.50.300">
    <property type="entry name" value="P-loop containing nucleotide triphosphate hydrolases"/>
    <property type="match status" value="1"/>
</dbReference>
<feature type="compositionally biased region" description="Low complexity" evidence="1">
    <location>
        <begin position="515"/>
        <end position="528"/>
    </location>
</feature>
<protein>
    <submittedName>
        <fullName evidence="2">Uncharacterized protein</fullName>
    </submittedName>
</protein>
<accession>A0A147KM15</accession>
<dbReference type="InterPro" id="IPR027417">
    <property type="entry name" value="P-loop_NTPase"/>
</dbReference>
<feature type="compositionally biased region" description="Low complexity" evidence="1">
    <location>
        <begin position="475"/>
        <end position="486"/>
    </location>
</feature>
<dbReference type="PATRIC" id="fig|665004.4.peg.344"/>
<feature type="region of interest" description="Disordered" evidence="1">
    <location>
        <begin position="462"/>
        <end position="494"/>
    </location>
</feature>
<dbReference type="OrthoDB" id="9801424at2"/>
<feature type="compositionally biased region" description="Acidic residues" evidence="1">
    <location>
        <begin position="529"/>
        <end position="538"/>
    </location>
</feature>
<gene>
    <name evidence="2" type="ORF">AC529_01960</name>
</gene>
<dbReference type="Proteomes" id="UP000074382">
    <property type="component" value="Unassembled WGS sequence"/>
</dbReference>
<feature type="region of interest" description="Disordered" evidence="1">
    <location>
        <begin position="515"/>
        <end position="624"/>
    </location>
</feature>
<evidence type="ECO:0000256" key="1">
    <source>
        <dbReference type="SAM" id="MobiDB-lite"/>
    </source>
</evidence>
<dbReference type="SUPFAM" id="SSF52540">
    <property type="entry name" value="P-loop containing nucleoside triphosphate hydrolases"/>
    <property type="match status" value="1"/>
</dbReference>
<dbReference type="RefSeq" id="WP_068753143.1">
    <property type="nucleotide sequence ID" value="NZ_KQ950180.1"/>
</dbReference>
<dbReference type="STRING" id="665004.AC529_01960"/>
<feature type="region of interest" description="Disordered" evidence="1">
    <location>
        <begin position="240"/>
        <end position="277"/>
    </location>
</feature>
<feature type="compositionally biased region" description="Polar residues" evidence="1">
    <location>
        <begin position="243"/>
        <end position="254"/>
    </location>
</feature>